<dbReference type="OrthoDB" id="5151739at2759"/>
<gene>
    <name evidence="1" type="ORF">CSOL1703_00012464</name>
</gene>
<dbReference type="EMBL" id="CABFOC020000013">
    <property type="protein sequence ID" value="CAH0045833.1"/>
    <property type="molecule type" value="Genomic_DNA"/>
</dbReference>
<accession>A0A9N9W6D7</accession>
<name>A0A9N9W6D7_9HYPO</name>
<dbReference type="AlphaFoldDB" id="A0A9N9W6D7"/>
<proteinExistence type="predicted"/>
<protein>
    <submittedName>
        <fullName evidence="1">Uncharacterized protein</fullName>
    </submittedName>
</protein>
<comment type="caution">
    <text evidence="1">The sequence shown here is derived from an EMBL/GenBank/DDBJ whole genome shotgun (WGS) entry which is preliminary data.</text>
</comment>
<evidence type="ECO:0000313" key="2">
    <source>
        <dbReference type="Proteomes" id="UP000775872"/>
    </source>
</evidence>
<evidence type="ECO:0000313" key="1">
    <source>
        <dbReference type="EMBL" id="CAH0045833.1"/>
    </source>
</evidence>
<dbReference type="Proteomes" id="UP000775872">
    <property type="component" value="Unassembled WGS sequence"/>
</dbReference>
<keyword evidence="2" id="KW-1185">Reference proteome</keyword>
<sequence length="195" mass="22035">MDSSRVVPYNIIHDALPRKELMNAPIESYRIQHLPLELSFEGVMGDEIRDRLAITIDLVHIIRSADARLDGYKRVRVCVLTNTCLRCYGSEDKDRYARLLEDPDGYRYGSRTRFPRGRKTFGDLISAFETSNIPNFLFTPTKGQGPALGLAHGKIKGSAKKFLKGPSMHEDESNHVCRIATTADMENALALFEDF</sequence>
<organism evidence="1 2">
    <name type="scientific">Clonostachys solani</name>
    <dbReference type="NCBI Taxonomy" id="160281"/>
    <lineage>
        <taxon>Eukaryota</taxon>
        <taxon>Fungi</taxon>
        <taxon>Dikarya</taxon>
        <taxon>Ascomycota</taxon>
        <taxon>Pezizomycotina</taxon>
        <taxon>Sordariomycetes</taxon>
        <taxon>Hypocreomycetidae</taxon>
        <taxon>Hypocreales</taxon>
        <taxon>Bionectriaceae</taxon>
        <taxon>Clonostachys</taxon>
    </lineage>
</organism>
<reference evidence="2" key="1">
    <citation type="submission" date="2019-06" db="EMBL/GenBank/DDBJ databases">
        <authorList>
            <person name="Broberg M."/>
        </authorList>
    </citation>
    <scope>NUCLEOTIDE SEQUENCE [LARGE SCALE GENOMIC DNA]</scope>
</reference>
<reference evidence="1 2" key="2">
    <citation type="submission" date="2021-10" db="EMBL/GenBank/DDBJ databases">
        <authorList>
            <person name="Piombo E."/>
        </authorList>
    </citation>
    <scope>NUCLEOTIDE SEQUENCE [LARGE SCALE GENOMIC DNA]</scope>
</reference>